<keyword evidence="2" id="KW-1185">Reference proteome</keyword>
<protein>
    <submittedName>
        <fullName evidence="1">DUF4302 domain-containing protein</fullName>
    </submittedName>
</protein>
<evidence type="ECO:0000313" key="2">
    <source>
        <dbReference type="Proteomes" id="UP000570474"/>
    </source>
</evidence>
<dbReference type="Pfam" id="PF14135">
    <property type="entry name" value="DUF4302"/>
    <property type="match status" value="1"/>
</dbReference>
<dbReference type="RefSeq" id="WP_168871663.1">
    <property type="nucleotide sequence ID" value="NZ_JABAIA010000002.1"/>
</dbReference>
<dbReference type="AlphaFoldDB" id="A0A847RYD0"/>
<gene>
    <name evidence="1" type="ORF">HGH92_15230</name>
</gene>
<accession>A0A847RYD0</accession>
<dbReference type="InterPro" id="IPR025396">
    <property type="entry name" value="DUF4302"/>
</dbReference>
<reference evidence="1 2" key="1">
    <citation type="submission" date="2020-04" db="EMBL/GenBank/DDBJ databases">
        <authorList>
            <person name="Yin C."/>
        </authorList>
    </citation>
    <scope>NUCLEOTIDE SEQUENCE [LARGE SCALE GENOMIC DNA]</scope>
    <source>
        <strain evidence="1 2">Ae27</strain>
    </source>
</reference>
<dbReference type="EMBL" id="JABAIA010000002">
    <property type="protein sequence ID" value="NLR65667.1"/>
    <property type="molecule type" value="Genomic_DNA"/>
</dbReference>
<name>A0A847RYD0_9BACT</name>
<organism evidence="1 2">
    <name type="scientific">Chitinophaga varians</name>
    <dbReference type="NCBI Taxonomy" id="2202339"/>
    <lineage>
        <taxon>Bacteria</taxon>
        <taxon>Pseudomonadati</taxon>
        <taxon>Bacteroidota</taxon>
        <taxon>Chitinophagia</taxon>
        <taxon>Chitinophagales</taxon>
        <taxon>Chitinophagaceae</taxon>
        <taxon>Chitinophaga</taxon>
    </lineage>
</organism>
<dbReference type="Proteomes" id="UP000570474">
    <property type="component" value="Unassembled WGS sequence"/>
</dbReference>
<comment type="caution">
    <text evidence="1">The sequence shown here is derived from an EMBL/GenBank/DDBJ whole genome shotgun (WGS) entry which is preliminary data.</text>
</comment>
<proteinExistence type="predicted"/>
<dbReference type="PROSITE" id="PS51257">
    <property type="entry name" value="PROKAR_LIPOPROTEIN"/>
    <property type="match status" value="1"/>
</dbReference>
<evidence type="ECO:0000313" key="1">
    <source>
        <dbReference type="EMBL" id="NLR65667.1"/>
    </source>
</evidence>
<sequence length="436" mass="47969">MKKFIIAGMVLCTLATSCRKDNDGSVFGTRPEERMNTTLTAYKKQLTGGANGWKAYLFPDGGEGFGFYFKFGENDRVNMLGDLTPVTGQDLAESSYRMGALQRPSLVFDTYSYIHMLSDPDDRVFGGLRGRGYDADFEFGYDSTRTDTVFLTGAANKSKMLLVRASAAEETAYKAGGLNTIRDAVGDYIDQHSTLYVSTADGKKVQTAIVPDSRVFSLIYEENGTAKTLSIPYAYTLTGIITKDPFKIGNSFYQEVFFDAGKQVLYLKDNGKTIEFQEATGPIFDLHLLLGIAYGQISVTDASQGSFSPGFLTMWKTIKARIPTTAANLQLTSMNFIFNTANQQLVVLVEVYQGANRFTAPFIYDYTKSKDGVFSFTPQDVKGDVASIILPAMQPLLDKLATGKYRVDYFSMPGNPQMGRILGVDDPAFILGGTLR</sequence>